<keyword evidence="2" id="KW-1185">Reference proteome</keyword>
<sequence>MVVVIGTGGSTAVVGPLALRAGAVTGALISEGALAAAAALEGAGAIAASEALFSVAVAAESGVMALTGVTVASFWNPMGWAVGGVLVGASQRTSQAVTWGCYKPIIGEVDTREASIDPITFADLAAHPEVRRVFVCANAASANLPVIEVENRAGQCFLLRGVVLPWGSAAYHAERIDESIYAVPS</sequence>
<evidence type="ECO:0000313" key="1">
    <source>
        <dbReference type="EMBL" id="KAK8851152.1"/>
    </source>
</evidence>
<proteinExistence type="predicted"/>
<evidence type="ECO:0000313" key="2">
    <source>
        <dbReference type="Proteomes" id="UP001390339"/>
    </source>
</evidence>
<accession>A0ABR2HPY2</accession>
<protein>
    <submittedName>
        <fullName evidence="1">Uncharacterized protein</fullName>
    </submittedName>
</protein>
<name>A0ABR2HPY2_9PEZI</name>
<organism evidence="1 2">
    <name type="scientific">Apiospora arundinis</name>
    <dbReference type="NCBI Taxonomy" id="335852"/>
    <lineage>
        <taxon>Eukaryota</taxon>
        <taxon>Fungi</taxon>
        <taxon>Dikarya</taxon>
        <taxon>Ascomycota</taxon>
        <taxon>Pezizomycotina</taxon>
        <taxon>Sordariomycetes</taxon>
        <taxon>Xylariomycetidae</taxon>
        <taxon>Amphisphaeriales</taxon>
        <taxon>Apiosporaceae</taxon>
        <taxon>Apiospora</taxon>
    </lineage>
</organism>
<dbReference type="Proteomes" id="UP001390339">
    <property type="component" value="Unassembled WGS sequence"/>
</dbReference>
<dbReference type="EMBL" id="JAPCWZ010000009">
    <property type="protein sequence ID" value="KAK8851152.1"/>
    <property type="molecule type" value="Genomic_DNA"/>
</dbReference>
<comment type="caution">
    <text evidence="1">The sequence shown here is derived from an EMBL/GenBank/DDBJ whole genome shotgun (WGS) entry which is preliminary data.</text>
</comment>
<reference evidence="1 2" key="1">
    <citation type="journal article" date="2024" name="IMA Fungus">
        <title>Apiospora arundinis, a panoply of carbohydrate-active enzymes and secondary metabolites.</title>
        <authorList>
            <person name="Sorensen T."/>
            <person name="Petersen C."/>
            <person name="Muurmann A.T."/>
            <person name="Christiansen J.V."/>
            <person name="Brundto M.L."/>
            <person name="Overgaard C.K."/>
            <person name="Boysen A.T."/>
            <person name="Wollenberg R.D."/>
            <person name="Larsen T.O."/>
            <person name="Sorensen J.L."/>
            <person name="Nielsen K.L."/>
            <person name="Sondergaard T.E."/>
        </authorList>
    </citation>
    <scope>NUCLEOTIDE SEQUENCE [LARGE SCALE GENOMIC DNA]</scope>
    <source>
        <strain evidence="1 2">AAU 773</strain>
    </source>
</reference>
<gene>
    <name evidence="1" type="ORF">PGQ11_013631</name>
</gene>